<evidence type="ECO:0000256" key="3">
    <source>
        <dbReference type="SAM" id="SignalP"/>
    </source>
</evidence>
<feature type="region of interest" description="Disordered" evidence="2">
    <location>
        <begin position="174"/>
        <end position="236"/>
    </location>
</feature>
<keyword evidence="1" id="KW-0175">Coiled coil</keyword>
<sequence length="615" mass="66920">MLLPPLCLLGLSLVSPGNFTDLGCRLRLLRNPRSEEARGYALTTTTKTERFEVGHPTTIGPLDTFGRDVPKVVTFSQQEWGSFDRKRIRRQRKRIAKVDWASNLPCGETKGRRMKLPLMGQTSKVYPSYSDILRAQLGGENFAAATESEEHGGEMLDPKGGESNLAANEAVVEGSIDPVVDAHPSKKKKKKKKTAGSTEKAGADPKNEVDRLLSGDGATKTDRVPDGVPAGGSTDLVGKAVPLETKRGRVIDRDFPEPSGKKPCRSEDDLPLALKETSSLGGMRMMVQISEFAFPDGFMESARADIEAVIRKNQLILDYEMTLRKMASDFSEAETVIETKDAEIAKLKKDALDKAKGMVAERSRYFRERKQAIETAASLEELENARSKVAQLEAEKADEAGRTKRAIDRMRQTHRRELTSATSCIGAAVTDCFEKFRQYIADRDRREMKLLLHGQAFGTLESMGTLEEFGMHIPKKLKDALAANEAMFRKEMEEVTVVGITEQDFVLPRFPGLDALQCVNQLGSNMGTVGPATASALRSPVLGSEHPVTASSSSSCDRSKHTISGVHAGRPLGSALGVSTQETLIERRGPPIADSKGMEVAGVTGAAASSPIAED</sequence>
<comment type="caution">
    <text evidence="4">The sequence shown here is derived from an EMBL/GenBank/DDBJ whole genome shotgun (WGS) entry which is preliminary data.</text>
</comment>
<proteinExistence type="predicted"/>
<reference evidence="4" key="1">
    <citation type="submission" date="2019-12" db="EMBL/GenBank/DDBJ databases">
        <title>Genome sequencing and annotation of Brassica cretica.</title>
        <authorList>
            <person name="Studholme D.J."/>
            <person name="Sarris P.F."/>
        </authorList>
    </citation>
    <scope>NUCLEOTIDE SEQUENCE</scope>
    <source>
        <strain evidence="4">PFS-102/07</strain>
        <tissue evidence="4">Leaf</tissue>
    </source>
</reference>
<evidence type="ECO:0008006" key="5">
    <source>
        <dbReference type="Google" id="ProtNLM"/>
    </source>
</evidence>
<evidence type="ECO:0000256" key="1">
    <source>
        <dbReference type="SAM" id="Coils"/>
    </source>
</evidence>
<protein>
    <recommendedName>
        <fullName evidence="5">Flotillin-like</fullName>
    </recommendedName>
</protein>
<feature type="region of interest" description="Disordered" evidence="2">
    <location>
        <begin position="590"/>
        <end position="615"/>
    </location>
</feature>
<feature type="region of interest" description="Disordered" evidence="2">
    <location>
        <begin position="541"/>
        <end position="574"/>
    </location>
</feature>
<gene>
    <name evidence="4" type="ORF">F2Q70_00018017</name>
</gene>
<organism evidence="4">
    <name type="scientific">Brassica cretica</name>
    <name type="common">Mustard</name>
    <dbReference type="NCBI Taxonomy" id="69181"/>
    <lineage>
        <taxon>Eukaryota</taxon>
        <taxon>Viridiplantae</taxon>
        <taxon>Streptophyta</taxon>
        <taxon>Embryophyta</taxon>
        <taxon>Tracheophyta</taxon>
        <taxon>Spermatophyta</taxon>
        <taxon>Magnoliopsida</taxon>
        <taxon>eudicotyledons</taxon>
        <taxon>Gunneridae</taxon>
        <taxon>Pentapetalae</taxon>
        <taxon>rosids</taxon>
        <taxon>malvids</taxon>
        <taxon>Brassicales</taxon>
        <taxon>Brassicaceae</taxon>
        <taxon>Brassiceae</taxon>
        <taxon>Brassica</taxon>
    </lineage>
</organism>
<evidence type="ECO:0000313" key="4">
    <source>
        <dbReference type="EMBL" id="KAF2560206.1"/>
    </source>
</evidence>
<name>A0A8S9HVM6_BRACR</name>
<keyword evidence="3" id="KW-0732">Signal</keyword>
<dbReference type="AlphaFoldDB" id="A0A8S9HVM6"/>
<feature type="coiled-coil region" evidence="1">
    <location>
        <begin position="375"/>
        <end position="402"/>
    </location>
</feature>
<feature type="chain" id="PRO_5035771421" description="Flotillin-like" evidence="3">
    <location>
        <begin position="20"/>
        <end position="615"/>
    </location>
</feature>
<accession>A0A8S9HVM6</accession>
<feature type="compositionally biased region" description="Basic and acidic residues" evidence="2">
    <location>
        <begin position="201"/>
        <end position="225"/>
    </location>
</feature>
<feature type="compositionally biased region" description="Basic residues" evidence="2">
    <location>
        <begin position="185"/>
        <end position="194"/>
    </location>
</feature>
<feature type="signal peptide" evidence="3">
    <location>
        <begin position="1"/>
        <end position="19"/>
    </location>
</feature>
<evidence type="ECO:0000256" key="2">
    <source>
        <dbReference type="SAM" id="MobiDB-lite"/>
    </source>
</evidence>
<dbReference type="EMBL" id="QGKY02001250">
    <property type="protein sequence ID" value="KAF2560206.1"/>
    <property type="molecule type" value="Genomic_DNA"/>
</dbReference>